<proteinExistence type="predicted"/>
<name>A0A2Z2HY07_9EURY</name>
<feature type="region of interest" description="Disordered" evidence="1">
    <location>
        <begin position="1"/>
        <end position="64"/>
    </location>
</feature>
<accession>A0A2Z2HY07</accession>
<dbReference type="EMBL" id="CP019893">
    <property type="protein sequence ID" value="ARS88358.1"/>
    <property type="molecule type" value="Genomic_DNA"/>
</dbReference>
<dbReference type="Proteomes" id="UP000250088">
    <property type="component" value="Chromosome"/>
</dbReference>
<sequence>MQNAFGPDVRRDPRTSSSSTEGFRPADEPCQIRHAYGRTFPLAPRIESRNDIGHPVPARGTMLE</sequence>
<reference evidence="3" key="1">
    <citation type="submission" date="2017-02" db="EMBL/GenBank/DDBJ databases">
        <title>Natronthermophilus aegyptiacus gen. nov.,sp. nov., an aerobic, extremely halophilic alkalithermophilic archaeon isolated from the athalassohaline Wadi An Natrun, Egypt.</title>
        <authorList>
            <person name="Zhao B."/>
        </authorList>
    </citation>
    <scope>NUCLEOTIDE SEQUENCE [LARGE SCALE GENOMIC DNA]</scope>
    <source>
        <strain evidence="3">JW/NM-HA 15</strain>
    </source>
</reference>
<dbReference type="AlphaFoldDB" id="A0A2Z2HY07"/>
<protein>
    <submittedName>
        <fullName evidence="2">Uncharacterized protein</fullName>
    </submittedName>
</protein>
<keyword evidence="3" id="KW-1185">Reference proteome</keyword>
<evidence type="ECO:0000313" key="2">
    <source>
        <dbReference type="EMBL" id="ARS88358.1"/>
    </source>
</evidence>
<organism evidence="2 3">
    <name type="scientific">Natrarchaeobaculum aegyptiacum</name>
    <dbReference type="NCBI Taxonomy" id="745377"/>
    <lineage>
        <taxon>Archaea</taxon>
        <taxon>Methanobacteriati</taxon>
        <taxon>Methanobacteriota</taxon>
        <taxon>Stenosarchaea group</taxon>
        <taxon>Halobacteria</taxon>
        <taxon>Halobacteriales</taxon>
        <taxon>Natrialbaceae</taxon>
        <taxon>Natrarchaeobaculum</taxon>
    </lineage>
</organism>
<evidence type="ECO:0000256" key="1">
    <source>
        <dbReference type="SAM" id="MobiDB-lite"/>
    </source>
</evidence>
<gene>
    <name evidence="2" type="ORF">B1756_00365</name>
</gene>
<evidence type="ECO:0000313" key="3">
    <source>
        <dbReference type="Proteomes" id="UP000250088"/>
    </source>
</evidence>
<dbReference type="KEGG" id="naj:B1756_00365"/>